<dbReference type="AlphaFoldDB" id="A0A4U6QJD4"/>
<proteinExistence type="predicted"/>
<accession>A0A4U6QJD4</accession>
<name>A0A4U6QJD4_9ACTN</name>
<comment type="caution">
    <text evidence="1">The sequence shown here is derived from an EMBL/GenBank/DDBJ whole genome shotgun (WGS) entry which is preliminary data.</text>
</comment>
<dbReference type="EMBL" id="SZZH01000001">
    <property type="protein sequence ID" value="TKV60188.1"/>
    <property type="molecule type" value="Genomic_DNA"/>
</dbReference>
<gene>
    <name evidence="1" type="ORF">FDO65_00155</name>
</gene>
<dbReference type="InterPro" id="IPR011009">
    <property type="entry name" value="Kinase-like_dom_sf"/>
</dbReference>
<dbReference type="SUPFAM" id="SSF56112">
    <property type="entry name" value="Protein kinase-like (PK-like)"/>
    <property type="match status" value="1"/>
</dbReference>
<protein>
    <recommendedName>
        <fullName evidence="3">Aminoglycoside phosphotransferase</fullName>
    </recommendedName>
</protein>
<dbReference type="GO" id="GO:0019748">
    <property type="term" value="P:secondary metabolic process"/>
    <property type="evidence" value="ECO:0007669"/>
    <property type="project" value="InterPro"/>
</dbReference>
<organism evidence="1 2">
    <name type="scientific">Nakamurella flava</name>
    <dbReference type="NCBI Taxonomy" id="2576308"/>
    <lineage>
        <taxon>Bacteria</taxon>
        <taxon>Bacillati</taxon>
        <taxon>Actinomycetota</taxon>
        <taxon>Actinomycetes</taxon>
        <taxon>Nakamurellales</taxon>
        <taxon>Nakamurellaceae</taxon>
        <taxon>Nakamurella</taxon>
    </lineage>
</organism>
<dbReference type="RefSeq" id="WP_137447491.1">
    <property type="nucleotide sequence ID" value="NZ_SZZH01000001.1"/>
</dbReference>
<sequence>MAASDRLATWCRRWELVPDGTRVRGNTALVLPVRTGRGRPAVLRLGRPDGDDAAAGAALRIWRGDGAVELLRHDASENVSLLERLDARRTLDVLPVADAIVVAAELRARLIRPASADIPDGRALLARWEDSLRRRSTADRLFVDAADRCRRLRDCLGPPVLVNADLHYRNVLAGERMPWLVIDPHPVAVEAEFGTAALLWGRWPEADPLALLDVVARVGGLDADRARDWAVVETSMKLLGPAGPRRPQWRAVLDRLLTRPAGETRCP</sequence>
<dbReference type="OrthoDB" id="3638028at2"/>
<dbReference type="Pfam" id="PF04655">
    <property type="entry name" value="APH_6_hur"/>
    <property type="match status" value="1"/>
</dbReference>
<evidence type="ECO:0008006" key="3">
    <source>
        <dbReference type="Google" id="ProtNLM"/>
    </source>
</evidence>
<evidence type="ECO:0000313" key="2">
    <source>
        <dbReference type="Proteomes" id="UP000306985"/>
    </source>
</evidence>
<evidence type="ECO:0000313" key="1">
    <source>
        <dbReference type="EMBL" id="TKV60188.1"/>
    </source>
</evidence>
<reference evidence="1 2" key="1">
    <citation type="submission" date="2019-05" db="EMBL/GenBank/DDBJ databases">
        <title>Nakamurella sp. N5BH11, whole genome shotgun sequence.</title>
        <authorList>
            <person name="Tuo L."/>
        </authorList>
    </citation>
    <scope>NUCLEOTIDE SEQUENCE [LARGE SCALE GENOMIC DNA]</scope>
    <source>
        <strain evidence="1 2">N5BH11</strain>
    </source>
</reference>
<dbReference type="InterPro" id="IPR006748">
    <property type="entry name" value="NH2Glyco/OHUrea_AB-resist_kin"/>
</dbReference>
<dbReference type="Proteomes" id="UP000306985">
    <property type="component" value="Unassembled WGS sequence"/>
</dbReference>
<dbReference type="GO" id="GO:0016773">
    <property type="term" value="F:phosphotransferase activity, alcohol group as acceptor"/>
    <property type="evidence" value="ECO:0007669"/>
    <property type="project" value="InterPro"/>
</dbReference>
<keyword evidence="2" id="KW-1185">Reference proteome</keyword>